<name>A0AAU8FJ37_9BACT</name>
<dbReference type="EMBL" id="CP159289">
    <property type="protein sequence ID" value="XCH24600.1"/>
    <property type="molecule type" value="Genomic_DNA"/>
</dbReference>
<dbReference type="SUPFAM" id="SSF63829">
    <property type="entry name" value="Calcium-dependent phosphotriesterase"/>
    <property type="match status" value="1"/>
</dbReference>
<evidence type="ECO:0000313" key="1">
    <source>
        <dbReference type="EMBL" id="XCH24600.1"/>
    </source>
</evidence>
<dbReference type="Pfam" id="PF07494">
    <property type="entry name" value="Reg_prop"/>
    <property type="match status" value="4"/>
</dbReference>
<proteinExistence type="predicted"/>
<sequence length="223" mass="24923">MKKINAFSLPTVCLTLMFLCVYWAGCAQTELPKFTAITSMDGLSSNTVTAILKDRYGLIWFATDDGLNKFDGTGFTVYRHSKADTTSLASNDISTLYEDAAGRIWIGTVMGSLHLYDRRKDSFARIRTHHTINSICEDGRGELWAGTTQGLIVIDPRNLVATTSGKSGSVPARLAEKHIHRIFRDRDNQMWVGTANGLFRFLHDRFVRVEYPVNGPQKKKVAS</sequence>
<accession>A0AAU8FJ37</accession>
<dbReference type="RefSeq" id="WP_353719915.1">
    <property type="nucleotide sequence ID" value="NZ_CP159289.1"/>
</dbReference>
<protein>
    <submittedName>
        <fullName evidence="1">Two-component regulator propeller domain-containing protein</fullName>
    </submittedName>
</protein>
<gene>
    <name evidence="1" type="ORF">ABV298_30625</name>
</gene>
<dbReference type="InterPro" id="IPR011110">
    <property type="entry name" value="Reg_prop"/>
</dbReference>
<dbReference type="Gene3D" id="2.130.10.10">
    <property type="entry name" value="YVTN repeat-like/Quinoprotein amine dehydrogenase"/>
    <property type="match status" value="2"/>
</dbReference>
<dbReference type="AlphaFoldDB" id="A0AAU8FJ37"/>
<dbReference type="InterPro" id="IPR015943">
    <property type="entry name" value="WD40/YVTN_repeat-like_dom_sf"/>
</dbReference>
<reference evidence="1" key="1">
    <citation type="submission" date="2024-06" db="EMBL/GenBank/DDBJ databases">
        <title>Sequencing and assembly of the genome of Dyadobacter sp. strain 676, a symbiont of Cyamopsis tetragonoloba.</title>
        <authorList>
            <person name="Guro P."/>
            <person name="Sazanova A."/>
            <person name="Kuznetsova I."/>
            <person name="Belimov A."/>
            <person name="Safronova V."/>
        </authorList>
    </citation>
    <scope>NUCLEOTIDE SEQUENCE</scope>
    <source>
        <strain evidence="1">676</strain>
    </source>
</reference>
<organism evidence="1">
    <name type="scientific">Dyadobacter sp. 676</name>
    <dbReference type="NCBI Taxonomy" id="3088362"/>
    <lineage>
        <taxon>Bacteria</taxon>
        <taxon>Pseudomonadati</taxon>
        <taxon>Bacteroidota</taxon>
        <taxon>Cytophagia</taxon>
        <taxon>Cytophagales</taxon>
        <taxon>Spirosomataceae</taxon>
        <taxon>Dyadobacter</taxon>
    </lineage>
</organism>